<reference evidence="5" key="1">
    <citation type="journal article" date="2020" name="Nature">
        <title>Giant virus diversity and host interactions through global metagenomics.</title>
        <authorList>
            <person name="Schulz F."/>
            <person name="Roux S."/>
            <person name="Paez-Espino D."/>
            <person name="Jungbluth S."/>
            <person name="Walsh D.A."/>
            <person name="Denef V.J."/>
            <person name="McMahon K.D."/>
            <person name="Konstantinidis K.T."/>
            <person name="Eloe-Fadrosh E.A."/>
            <person name="Kyrpides N.C."/>
            <person name="Woyke T."/>
        </authorList>
    </citation>
    <scope>NUCLEOTIDE SEQUENCE</scope>
    <source>
        <strain evidence="5">GVMAG-M-3300023179-27</strain>
    </source>
</reference>
<keyword evidence="3" id="KW-0808">Transferase</keyword>
<dbReference type="Gene3D" id="3.40.50.150">
    <property type="entry name" value="Vaccinia Virus protein VP39"/>
    <property type="match status" value="1"/>
</dbReference>
<dbReference type="PRINTS" id="PR00105">
    <property type="entry name" value="C5METTRFRASE"/>
</dbReference>
<dbReference type="PANTHER" id="PTHR10629">
    <property type="entry name" value="CYTOSINE-SPECIFIC METHYLTRANSFERASE"/>
    <property type="match status" value="1"/>
</dbReference>
<protein>
    <recommendedName>
        <fullName evidence="1">DNA (cytosine-5-)-methyltransferase</fullName>
        <ecNumber evidence="1">2.1.1.37</ecNumber>
    </recommendedName>
</protein>
<proteinExistence type="predicted"/>
<evidence type="ECO:0000256" key="2">
    <source>
        <dbReference type="ARBA" id="ARBA00022603"/>
    </source>
</evidence>
<organism evidence="5">
    <name type="scientific">viral metagenome</name>
    <dbReference type="NCBI Taxonomy" id="1070528"/>
    <lineage>
        <taxon>unclassified sequences</taxon>
        <taxon>metagenomes</taxon>
        <taxon>organismal metagenomes</taxon>
    </lineage>
</organism>
<evidence type="ECO:0000313" key="5">
    <source>
        <dbReference type="EMBL" id="QHT26237.1"/>
    </source>
</evidence>
<name>A0A6C0EAM4_9ZZZZ</name>
<dbReference type="PANTHER" id="PTHR10629:SF52">
    <property type="entry name" value="DNA (CYTOSINE-5)-METHYLTRANSFERASE 1"/>
    <property type="match status" value="1"/>
</dbReference>
<dbReference type="EMBL" id="MN739782">
    <property type="protein sequence ID" value="QHT26237.1"/>
    <property type="molecule type" value="Genomic_DNA"/>
</dbReference>
<dbReference type="GO" id="GO:0003677">
    <property type="term" value="F:DNA binding"/>
    <property type="evidence" value="ECO:0007669"/>
    <property type="project" value="TreeGrafter"/>
</dbReference>
<dbReference type="GO" id="GO:0044027">
    <property type="term" value="P:negative regulation of gene expression via chromosomal CpG island methylation"/>
    <property type="evidence" value="ECO:0007669"/>
    <property type="project" value="TreeGrafter"/>
</dbReference>
<evidence type="ECO:0000256" key="3">
    <source>
        <dbReference type="ARBA" id="ARBA00022679"/>
    </source>
</evidence>
<dbReference type="InterPro" id="IPR001525">
    <property type="entry name" value="C5_MeTfrase"/>
</dbReference>
<evidence type="ECO:0000256" key="1">
    <source>
        <dbReference type="ARBA" id="ARBA00011975"/>
    </source>
</evidence>
<dbReference type="NCBIfam" id="TIGR00675">
    <property type="entry name" value="dcm"/>
    <property type="match status" value="1"/>
</dbReference>
<dbReference type="PROSITE" id="PS00094">
    <property type="entry name" value="C5_MTASE_1"/>
    <property type="match status" value="1"/>
</dbReference>
<sequence length="252" mass="28900">MSSEDSDDDSLTVVDLFCGCGGFSKGFVDAGFDVLAGVDVWDKAIETYNKNNDHEGLCKDLTKYTPKDFEKDTKIKKFDVLIGGIPCQGFSMGGKRDVNDKRNNLFLEYIKYLNHFKPKAFLIENVIGILSMKNKDGELVKDLMMEELTKKYNCEIYKLSAKDFDVPQNRRRVIFMGIRKDLKIKPTEPKVVTKNPIAVKTVLLKKDDVDKKYFLSERAIDGINKKKEKMKKKKYGFGAQFLDMEKPIFKII</sequence>
<dbReference type="Gene3D" id="3.90.120.30">
    <property type="match status" value="1"/>
</dbReference>
<dbReference type="InterPro" id="IPR050390">
    <property type="entry name" value="C5-Methyltransferase"/>
</dbReference>
<evidence type="ECO:0000256" key="4">
    <source>
        <dbReference type="ARBA" id="ARBA00022691"/>
    </source>
</evidence>
<dbReference type="AlphaFoldDB" id="A0A6C0EAM4"/>
<dbReference type="EC" id="2.1.1.37" evidence="1"/>
<dbReference type="InterPro" id="IPR018117">
    <property type="entry name" value="C5_DNA_meth_AS"/>
</dbReference>
<keyword evidence="2" id="KW-0489">Methyltransferase</keyword>
<accession>A0A6C0EAM4</accession>
<dbReference type="SUPFAM" id="SSF53335">
    <property type="entry name" value="S-adenosyl-L-methionine-dependent methyltransferases"/>
    <property type="match status" value="1"/>
</dbReference>
<dbReference type="PROSITE" id="PS51679">
    <property type="entry name" value="SAM_MT_C5"/>
    <property type="match status" value="1"/>
</dbReference>
<dbReference type="GO" id="GO:0032259">
    <property type="term" value="P:methylation"/>
    <property type="evidence" value="ECO:0007669"/>
    <property type="project" value="UniProtKB-KW"/>
</dbReference>
<dbReference type="Pfam" id="PF00145">
    <property type="entry name" value="DNA_methylase"/>
    <property type="match status" value="1"/>
</dbReference>
<dbReference type="InterPro" id="IPR029063">
    <property type="entry name" value="SAM-dependent_MTases_sf"/>
</dbReference>
<dbReference type="GO" id="GO:0003886">
    <property type="term" value="F:DNA (cytosine-5-)-methyltransferase activity"/>
    <property type="evidence" value="ECO:0007669"/>
    <property type="project" value="UniProtKB-EC"/>
</dbReference>
<keyword evidence="4" id="KW-0949">S-adenosyl-L-methionine</keyword>
<dbReference type="GO" id="GO:0005634">
    <property type="term" value="C:nucleus"/>
    <property type="evidence" value="ECO:0007669"/>
    <property type="project" value="TreeGrafter"/>
</dbReference>